<accession>A0A177B1V7</accession>
<dbReference type="InterPro" id="IPR045886">
    <property type="entry name" value="ThiF/MoeB/HesA"/>
</dbReference>
<dbReference type="OrthoDB" id="412647at2759"/>
<dbReference type="GO" id="GO:0004792">
    <property type="term" value="F:thiosulfate-cyanide sulfurtransferase activity"/>
    <property type="evidence" value="ECO:0007669"/>
    <property type="project" value="TreeGrafter"/>
</dbReference>
<dbReference type="EMBL" id="LWCA01000666">
    <property type="protein sequence ID" value="OAF67414.1"/>
    <property type="molecule type" value="Genomic_DNA"/>
</dbReference>
<feature type="domain" description="THIF-type NAD/FAD binding fold" evidence="1">
    <location>
        <begin position="26"/>
        <end position="95"/>
    </location>
</feature>
<dbReference type="AlphaFoldDB" id="A0A177B1V7"/>
<keyword evidence="3" id="KW-1185">Reference proteome</keyword>
<dbReference type="GO" id="GO:0016779">
    <property type="term" value="F:nucleotidyltransferase activity"/>
    <property type="evidence" value="ECO:0007669"/>
    <property type="project" value="TreeGrafter"/>
</dbReference>
<dbReference type="InterPro" id="IPR035985">
    <property type="entry name" value="Ubiquitin-activating_enz"/>
</dbReference>
<reference evidence="2 3" key="1">
    <citation type="submission" date="2016-04" db="EMBL/GenBank/DDBJ databases">
        <title>The genome of Intoshia linei affirms orthonectids as highly simplified spiralians.</title>
        <authorList>
            <person name="Mikhailov K.V."/>
            <person name="Slusarev G.S."/>
            <person name="Nikitin M.A."/>
            <person name="Logacheva M.D."/>
            <person name="Penin A."/>
            <person name="Aleoshin V."/>
            <person name="Panchin Y.V."/>
        </authorList>
    </citation>
    <scope>NUCLEOTIDE SEQUENCE [LARGE SCALE GENOMIC DNA]</scope>
    <source>
        <strain evidence="2">Intl2013</strain>
        <tissue evidence="2">Whole animal</tissue>
    </source>
</reference>
<dbReference type="Proteomes" id="UP000078046">
    <property type="component" value="Unassembled WGS sequence"/>
</dbReference>
<protein>
    <recommendedName>
        <fullName evidence="1">THIF-type NAD/FAD binding fold domain-containing protein</fullName>
    </recommendedName>
</protein>
<sequence length="124" mass="13946">MNSAQYFESQKYEILMKKDFFNVNIVVIIGLNPLGVDICKNLVLAGIETINVYDDKVVTESDVNTNFLVDTVEDKTLMESVASKLSELNPHVKATPEKQIKMIVDTCLLNHKPKDEVDSCLNIL</sequence>
<name>A0A177B1V7_9BILA</name>
<organism evidence="2 3">
    <name type="scientific">Intoshia linei</name>
    <dbReference type="NCBI Taxonomy" id="1819745"/>
    <lineage>
        <taxon>Eukaryota</taxon>
        <taxon>Metazoa</taxon>
        <taxon>Spiralia</taxon>
        <taxon>Lophotrochozoa</taxon>
        <taxon>Mesozoa</taxon>
        <taxon>Orthonectida</taxon>
        <taxon>Rhopaluridae</taxon>
        <taxon>Intoshia</taxon>
    </lineage>
</organism>
<dbReference type="SUPFAM" id="SSF69572">
    <property type="entry name" value="Activating enzymes of the ubiquitin-like proteins"/>
    <property type="match status" value="1"/>
</dbReference>
<dbReference type="PANTHER" id="PTHR10953">
    <property type="entry name" value="UBIQUITIN-ACTIVATING ENZYME E1"/>
    <property type="match status" value="1"/>
</dbReference>
<dbReference type="InterPro" id="IPR000594">
    <property type="entry name" value="ThiF_NAD_FAD-bd"/>
</dbReference>
<proteinExistence type="predicted"/>
<evidence type="ECO:0000259" key="1">
    <source>
        <dbReference type="Pfam" id="PF00899"/>
    </source>
</evidence>
<comment type="caution">
    <text evidence="2">The sequence shown here is derived from an EMBL/GenBank/DDBJ whole genome shotgun (WGS) entry which is preliminary data.</text>
</comment>
<dbReference type="GO" id="GO:0005737">
    <property type="term" value="C:cytoplasm"/>
    <property type="evidence" value="ECO:0007669"/>
    <property type="project" value="TreeGrafter"/>
</dbReference>
<dbReference type="GO" id="GO:0008641">
    <property type="term" value="F:ubiquitin-like modifier activating enzyme activity"/>
    <property type="evidence" value="ECO:0007669"/>
    <property type="project" value="InterPro"/>
</dbReference>
<evidence type="ECO:0000313" key="3">
    <source>
        <dbReference type="Proteomes" id="UP000078046"/>
    </source>
</evidence>
<dbReference type="Gene3D" id="3.40.50.720">
    <property type="entry name" value="NAD(P)-binding Rossmann-like Domain"/>
    <property type="match status" value="1"/>
</dbReference>
<dbReference type="PANTHER" id="PTHR10953:SF102">
    <property type="entry name" value="ADENYLYLTRANSFERASE AND SULFURTRANSFERASE MOCS3"/>
    <property type="match status" value="1"/>
</dbReference>
<evidence type="ECO:0000313" key="2">
    <source>
        <dbReference type="EMBL" id="OAF67414.1"/>
    </source>
</evidence>
<dbReference type="Pfam" id="PF00899">
    <property type="entry name" value="ThiF"/>
    <property type="match status" value="1"/>
</dbReference>
<gene>
    <name evidence="2" type="ORF">A3Q56_04864</name>
</gene>
<dbReference type="GO" id="GO:0032446">
    <property type="term" value="P:protein modification by small protein conjugation"/>
    <property type="evidence" value="ECO:0007669"/>
    <property type="project" value="TreeGrafter"/>
</dbReference>